<keyword evidence="21" id="KW-1185">Reference proteome</keyword>
<evidence type="ECO:0000256" key="19">
    <source>
        <dbReference type="HAMAP-Rule" id="MF_00719"/>
    </source>
</evidence>
<keyword evidence="9 19" id="KW-0808">Transferase</keyword>
<evidence type="ECO:0000256" key="16">
    <source>
        <dbReference type="ARBA" id="ARBA00032853"/>
    </source>
</evidence>
<dbReference type="HAMAP" id="MF_00719">
    <property type="entry name" value="CobS"/>
    <property type="match status" value="1"/>
</dbReference>
<keyword evidence="12 19" id="KW-1133">Transmembrane helix</keyword>
<comment type="subcellular location">
    <subcellularLocation>
        <location evidence="2 19">Cell membrane</location>
        <topology evidence="2 19">Multi-pass membrane protein</topology>
    </subcellularLocation>
</comment>
<evidence type="ECO:0000313" key="21">
    <source>
        <dbReference type="Proteomes" id="UP000546701"/>
    </source>
</evidence>
<comment type="caution">
    <text evidence="20">The sequence shown here is derived from an EMBL/GenBank/DDBJ whole genome shotgun (WGS) entry which is preliminary data.</text>
</comment>
<dbReference type="EC" id="2.7.8.26" evidence="5 19"/>
<keyword evidence="11 19" id="KW-0460">Magnesium</keyword>
<evidence type="ECO:0000256" key="18">
    <source>
        <dbReference type="ARBA" id="ARBA00049504"/>
    </source>
</evidence>
<evidence type="ECO:0000256" key="17">
    <source>
        <dbReference type="ARBA" id="ARBA00048623"/>
    </source>
</evidence>
<evidence type="ECO:0000256" key="10">
    <source>
        <dbReference type="ARBA" id="ARBA00022692"/>
    </source>
</evidence>
<evidence type="ECO:0000256" key="3">
    <source>
        <dbReference type="ARBA" id="ARBA00004663"/>
    </source>
</evidence>
<comment type="pathway">
    <text evidence="3 19">Cofactor biosynthesis; adenosylcobalamin biosynthesis; adenosylcobalamin from cob(II)yrinate a,c-diamide: step 7/7.</text>
</comment>
<dbReference type="UniPathway" id="UPA00148">
    <property type="reaction ID" value="UER00238"/>
</dbReference>
<keyword evidence="8 19" id="KW-0169">Cobalamin biosynthesis</keyword>
<evidence type="ECO:0000256" key="4">
    <source>
        <dbReference type="ARBA" id="ARBA00010561"/>
    </source>
</evidence>
<keyword evidence="7 19" id="KW-1003">Cell membrane</keyword>
<evidence type="ECO:0000256" key="7">
    <source>
        <dbReference type="ARBA" id="ARBA00022475"/>
    </source>
</evidence>
<evidence type="ECO:0000256" key="2">
    <source>
        <dbReference type="ARBA" id="ARBA00004651"/>
    </source>
</evidence>
<evidence type="ECO:0000256" key="13">
    <source>
        <dbReference type="ARBA" id="ARBA00023136"/>
    </source>
</evidence>
<reference evidence="20 21" key="1">
    <citation type="submission" date="2020-08" db="EMBL/GenBank/DDBJ databases">
        <title>Genomic Encyclopedia of Type Strains, Phase IV (KMG-IV): sequencing the most valuable type-strain genomes for metagenomic binning, comparative biology and taxonomic classification.</title>
        <authorList>
            <person name="Goeker M."/>
        </authorList>
    </citation>
    <scope>NUCLEOTIDE SEQUENCE [LARGE SCALE GENOMIC DNA]</scope>
    <source>
        <strain evidence="20 21">DSM 103336</strain>
    </source>
</reference>
<evidence type="ECO:0000256" key="15">
    <source>
        <dbReference type="ARBA" id="ARBA00032605"/>
    </source>
</evidence>
<comment type="similarity">
    <text evidence="4 19">Belongs to the CobS family.</text>
</comment>
<feature type="transmembrane region" description="Helical" evidence="19">
    <location>
        <begin position="53"/>
        <end position="81"/>
    </location>
</feature>
<comment type="function">
    <text evidence="14 19">Joins adenosylcobinamide-GDP and alpha-ribazole to generate adenosylcobalamin (Ado-cobalamin). Also synthesizes adenosylcobalamin 5'-phosphate from adenosylcobinamide-GDP and alpha-ribazole 5'-phosphate.</text>
</comment>
<sequence length="260" mass="26425">MDASDRAPGWAPPLMAVQFLTRLPVPVLARLTGAQAGDGLTRAMAWLPLVGTLIGGVTAGVFVVAGLVWPPVVAAVLALMVEALLTGAFHEDAVADFCDAFGGIARGDDALRIMRDSRIGSYGALGLGLSLTLRVAAIVALPAGVAVAAIVAAATVGRLWAVLLAYILPPVATGTGLAARIGRGMPLRRLAGAVLLAVPGVMLLVVRDPAALVFVVGAGVVFLWWIARFLRGRIGGSTGDCLGFAAYMGQLAVLLAAAMA</sequence>
<feature type="transmembrane region" description="Helical" evidence="19">
    <location>
        <begin position="159"/>
        <end position="178"/>
    </location>
</feature>
<dbReference type="AlphaFoldDB" id="A0A7W9BQ63"/>
<dbReference type="GO" id="GO:0005886">
    <property type="term" value="C:plasma membrane"/>
    <property type="evidence" value="ECO:0007669"/>
    <property type="project" value="UniProtKB-SubCell"/>
</dbReference>
<comment type="cofactor">
    <cofactor evidence="1 19">
        <name>Mg(2+)</name>
        <dbReference type="ChEBI" id="CHEBI:18420"/>
    </cofactor>
</comment>
<dbReference type="RefSeq" id="WP_157174966.1">
    <property type="nucleotide sequence ID" value="NZ_BMJP01000001.1"/>
</dbReference>
<feature type="transmembrane region" description="Helical" evidence="19">
    <location>
        <begin position="122"/>
        <end position="153"/>
    </location>
</feature>
<proteinExistence type="inferred from homology"/>
<dbReference type="EMBL" id="JACIJR010000001">
    <property type="protein sequence ID" value="MBB5728067.1"/>
    <property type="molecule type" value="Genomic_DNA"/>
</dbReference>
<evidence type="ECO:0000313" key="20">
    <source>
        <dbReference type="EMBL" id="MBB5728067.1"/>
    </source>
</evidence>
<feature type="transmembrane region" description="Helical" evidence="19">
    <location>
        <begin position="212"/>
        <end position="230"/>
    </location>
</feature>
<gene>
    <name evidence="19" type="primary">cobS</name>
    <name evidence="20" type="ORF">FHS99_000523</name>
</gene>
<evidence type="ECO:0000256" key="8">
    <source>
        <dbReference type="ARBA" id="ARBA00022573"/>
    </source>
</evidence>
<accession>A0A7W9BQ63</accession>
<evidence type="ECO:0000256" key="1">
    <source>
        <dbReference type="ARBA" id="ARBA00001946"/>
    </source>
</evidence>
<dbReference type="PANTHER" id="PTHR34148:SF1">
    <property type="entry name" value="ADENOSYLCOBINAMIDE-GDP RIBAZOLETRANSFERASE"/>
    <property type="match status" value="1"/>
</dbReference>
<comment type="catalytic activity">
    <reaction evidence="18 19">
        <text>alpha-ribazole 5'-phosphate + adenosylcob(III)inamide-GDP = adenosylcob(III)alamin 5'-phosphate + GMP + H(+)</text>
        <dbReference type="Rhea" id="RHEA:23560"/>
        <dbReference type="ChEBI" id="CHEBI:15378"/>
        <dbReference type="ChEBI" id="CHEBI:57918"/>
        <dbReference type="ChEBI" id="CHEBI:58115"/>
        <dbReference type="ChEBI" id="CHEBI:60487"/>
        <dbReference type="ChEBI" id="CHEBI:60493"/>
        <dbReference type="EC" id="2.7.8.26"/>
    </reaction>
</comment>
<evidence type="ECO:0000256" key="5">
    <source>
        <dbReference type="ARBA" id="ARBA00013200"/>
    </source>
</evidence>
<evidence type="ECO:0000256" key="6">
    <source>
        <dbReference type="ARBA" id="ARBA00015850"/>
    </source>
</evidence>
<dbReference type="GO" id="GO:0009236">
    <property type="term" value="P:cobalamin biosynthetic process"/>
    <property type="evidence" value="ECO:0007669"/>
    <property type="project" value="UniProtKB-UniRule"/>
</dbReference>
<dbReference type="GO" id="GO:0051073">
    <property type="term" value="F:adenosylcobinamide-GDP ribazoletransferase activity"/>
    <property type="evidence" value="ECO:0007669"/>
    <property type="project" value="UniProtKB-UniRule"/>
</dbReference>
<evidence type="ECO:0000256" key="11">
    <source>
        <dbReference type="ARBA" id="ARBA00022842"/>
    </source>
</evidence>
<evidence type="ECO:0000256" key="12">
    <source>
        <dbReference type="ARBA" id="ARBA00022989"/>
    </source>
</evidence>
<evidence type="ECO:0000256" key="14">
    <source>
        <dbReference type="ARBA" id="ARBA00025228"/>
    </source>
</evidence>
<comment type="catalytic activity">
    <reaction evidence="17 19">
        <text>alpha-ribazole + adenosylcob(III)inamide-GDP = adenosylcob(III)alamin + GMP + H(+)</text>
        <dbReference type="Rhea" id="RHEA:16049"/>
        <dbReference type="ChEBI" id="CHEBI:10329"/>
        <dbReference type="ChEBI" id="CHEBI:15378"/>
        <dbReference type="ChEBI" id="CHEBI:18408"/>
        <dbReference type="ChEBI" id="CHEBI:58115"/>
        <dbReference type="ChEBI" id="CHEBI:60487"/>
        <dbReference type="EC" id="2.7.8.26"/>
    </reaction>
</comment>
<organism evidence="20 21">
    <name type="scientific">Sphingomonas prati</name>
    <dbReference type="NCBI Taxonomy" id="1843237"/>
    <lineage>
        <taxon>Bacteria</taxon>
        <taxon>Pseudomonadati</taxon>
        <taxon>Pseudomonadota</taxon>
        <taxon>Alphaproteobacteria</taxon>
        <taxon>Sphingomonadales</taxon>
        <taxon>Sphingomonadaceae</taxon>
        <taxon>Sphingomonas</taxon>
    </lineage>
</organism>
<evidence type="ECO:0000256" key="9">
    <source>
        <dbReference type="ARBA" id="ARBA00022679"/>
    </source>
</evidence>
<keyword evidence="13 19" id="KW-0472">Membrane</keyword>
<protein>
    <recommendedName>
        <fullName evidence="6 19">Adenosylcobinamide-GDP ribazoletransferase</fullName>
        <ecNumber evidence="5 19">2.7.8.26</ecNumber>
    </recommendedName>
    <alternativeName>
        <fullName evidence="16 19">Cobalamin synthase</fullName>
    </alternativeName>
    <alternativeName>
        <fullName evidence="15 19">Cobalamin-5'-phosphate synthase</fullName>
    </alternativeName>
</protein>
<name>A0A7W9BQ63_9SPHN</name>
<dbReference type="OrthoDB" id="9794626at2"/>
<dbReference type="Proteomes" id="UP000546701">
    <property type="component" value="Unassembled WGS sequence"/>
</dbReference>
<keyword evidence="10 19" id="KW-0812">Transmembrane</keyword>
<feature type="transmembrane region" description="Helical" evidence="19">
    <location>
        <begin position="242"/>
        <end position="259"/>
    </location>
</feature>
<dbReference type="Pfam" id="PF02654">
    <property type="entry name" value="CobS"/>
    <property type="match status" value="1"/>
</dbReference>
<dbReference type="InterPro" id="IPR003805">
    <property type="entry name" value="CobS"/>
</dbReference>
<dbReference type="PANTHER" id="PTHR34148">
    <property type="entry name" value="ADENOSYLCOBINAMIDE-GDP RIBAZOLETRANSFERASE"/>
    <property type="match status" value="1"/>
</dbReference>
<dbReference type="GO" id="GO:0008818">
    <property type="term" value="F:cobalamin 5'-phosphate synthase activity"/>
    <property type="evidence" value="ECO:0007669"/>
    <property type="project" value="UniProtKB-UniRule"/>
</dbReference>